<evidence type="ECO:0008006" key="4">
    <source>
        <dbReference type="Google" id="ProtNLM"/>
    </source>
</evidence>
<evidence type="ECO:0000313" key="3">
    <source>
        <dbReference type="Proteomes" id="UP000008810"/>
    </source>
</evidence>
<dbReference type="Gramene" id="PNT77114">
    <property type="protein sequence ID" value="PNT77114"/>
    <property type="gene ID" value="BRADI_1g57936v3"/>
</dbReference>
<accession>A0A2K2DS64</accession>
<dbReference type="Proteomes" id="UP000008810">
    <property type="component" value="Chromosome 1"/>
</dbReference>
<protein>
    <recommendedName>
        <fullName evidence="4">Reverse transcriptase zinc-binding domain-containing protein</fullName>
    </recommendedName>
</protein>
<dbReference type="InParanoid" id="A0A2K2DS64"/>
<evidence type="ECO:0000313" key="1">
    <source>
        <dbReference type="EMBL" id="PNT77114.1"/>
    </source>
</evidence>
<reference evidence="2" key="3">
    <citation type="submission" date="2018-08" db="UniProtKB">
        <authorList>
            <consortium name="EnsemblPlants"/>
        </authorList>
    </citation>
    <scope>IDENTIFICATION</scope>
    <source>
        <strain evidence="2">cv. Bd21</strain>
    </source>
</reference>
<dbReference type="OrthoDB" id="1743609at2759"/>
<dbReference type="EMBL" id="CM000880">
    <property type="protein sequence ID" value="PNT77114.1"/>
    <property type="molecule type" value="Genomic_DNA"/>
</dbReference>
<evidence type="ECO:0000313" key="2">
    <source>
        <dbReference type="EnsemblPlants" id="PNT77114"/>
    </source>
</evidence>
<dbReference type="EnsemblPlants" id="PNT77114">
    <property type="protein sequence ID" value="PNT77114"/>
    <property type="gene ID" value="BRADI_1g57936v3"/>
</dbReference>
<gene>
    <name evidence="1" type="ORF">BRADI_1g57936v3</name>
</gene>
<organism evidence="1">
    <name type="scientific">Brachypodium distachyon</name>
    <name type="common">Purple false brome</name>
    <name type="synonym">Trachynia distachya</name>
    <dbReference type="NCBI Taxonomy" id="15368"/>
    <lineage>
        <taxon>Eukaryota</taxon>
        <taxon>Viridiplantae</taxon>
        <taxon>Streptophyta</taxon>
        <taxon>Embryophyta</taxon>
        <taxon>Tracheophyta</taxon>
        <taxon>Spermatophyta</taxon>
        <taxon>Magnoliopsida</taxon>
        <taxon>Liliopsida</taxon>
        <taxon>Poales</taxon>
        <taxon>Poaceae</taxon>
        <taxon>BOP clade</taxon>
        <taxon>Pooideae</taxon>
        <taxon>Stipodae</taxon>
        <taxon>Brachypodieae</taxon>
        <taxon>Brachypodium</taxon>
    </lineage>
</organism>
<reference evidence="1" key="2">
    <citation type="submission" date="2017-06" db="EMBL/GenBank/DDBJ databases">
        <title>WGS assembly of Brachypodium distachyon.</title>
        <authorList>
            <consortium name="The International Brachypodium Initiative"/>
            <person name="Lucas S."/>
            <person name="Harmon-Smith M."/>
            <person name="Lail K."/>
            <person name="Tice H."/>
            <person name="Grimwood J."/>
            <person name="Bruce D."/>
            <person name="Barry K."/>
            <person name="Shu S."/>
            <person name="Lindquist E."/>
            <person name="Wang M."/>
            <person name="Pitluck S."/>
            <person name="Vogel J.P."/>
            <person name="Garvin D.F."/>
            <person name="Mockler T.C."/>
            <person name="Schmutz J."/>
            <person name="Rokhsar D."/>
            <person name="Bevan M.W."/>
        </authorList>
    </citation>
    <scope>NUCLEOTIDE SEQUENCE</scope>
    <source>
        <strain evidence="1">Bd21</strain>
    </source>
</reference>
<proteinExistence type="predicted"/>
<name>A0A2K2DS64_BRADI</name>
<dbReference type="AlphaFoldDB" id="A0A2K2DS64"/>
<sequence>MDRRHCNRDGILTCAYCNRNARKTRDHLFFGCDLSINCWHMIGLDWTSLGPDPSFMAYIRHSKNCLHRDLYKEIFLSAAWELWKCRNDLIFNNVTPTVQVWLLKLKISLKNQSCRFKEHAREALRD</sequence>
<reference evidence="1 2" key="1">
    <citation type="journal article" date="2010" name="Nature">
        <title>Genome sequencing and analysis of the model grass Brachypodium distachyon.</title>
        <authorList>
            <consortium name="International Brachypodium Initiative"/>
        </authorList>
    </citation>
    <scope>NUCLEOTIDE SEQUENCE [LARGE SCALE GENOMIC DNA]</scope>
    <source>
        <strain evidence="1 2">Bd21</strain>
    </source>
</reference>
<keyword evidence="3" id="KW-1185">Reference proteome</keyword>